<gene>
    <name evidence="5" type="primary">FGENESH: predicted gene_2.269</name>
    <name evidence="5" type="ORF">BN2166_0011000</name>
</gene>
<feature type="region of interest" description="Disordered" evidence="4">
    <location>
        <begin position="210"/>
        <end position="243"/>
    </location>
</feature>
<feature type="compositionally biased region" description="Basic and acidic residues" evidence="4">
    <location>
        <begin position="459"/>
        <end position="481"/>
    </location>
</feature>
<protein>
    <submittedName>
        <fullName evidence="5">BY PROTMAP: gi|342319946|gb|EGU11891.1| Proteophosphoglycan ppg4 [Rhodotorula glutinis ATCC 204091]</fullName>
    </submittedName>
</protein>
<keyword evidence="6" id="KW-1185">Reference proteome</keyword>
<keyword evidence="2 3" id="KW-0175">Coiled coil</keyword>
<proteinExistence type="inferred from homology"/>
<evidence type="ECO:0000256" key="2">
    <source>
        <dbReference type="ARBA" id="ARBA00023054"/>
    </source>
</evidence>
<evidence type="ECO:0000313" key="6">
    <source>
        <dbReference type="Proteomes" id="UP000199069"/>
    </source>
</evidence>
<dbReference type="EMBL" id="CWKI01000002">
    <property type="protein sequence ID" value="CTR05239.1"/>
    <property type="molecule type" value="Genomic_DNA"/>
</dbReference>
<evidence type="ECO:0000256" key="4">
    <source>
        <dbReference type="SAM" id="MobiDB-lite"/>
    </source>
</evidence>
<organism evidence="5 6">
    <name type="scientific">Rhodotorula toruloides</name>
    <name type="common">Yeast</name>
    <name type="synonym">Rhodosporidium toruloides</name>
    <dbReference type="NCBI Taxonomy" id="5286"/>
    <lineage>
        <taxon>Eukaryota</taxon>
        <taxon>Fungi</taxon>
        <taxon>Dikarya</taxon>
        <taxon>Basidiomycota</taxon>
        <taxon>Pucciniomycotina</taxon>
        <taxon>Microbotryomycetes</taxon>
        <taxon>Sporidiobolales</taxon>
        <taxon>Sporidiobolaceae</taxon>
        <taxon>Rhodotorula</taxon>
    </lineage>
</organism>
<dbReference type="OMA" id="IAKCLWG"/>
<feature type="region of interest" description="Disordered" evidence="4">
    <location>
        <begin position="386"/>
        <end position="421"/>
    </location>
</feature>
<dbReference type="Proteomes" id="UP000199069">
    <property type="component" value="Unassembled WGS sequence"/>
</dbReference>
<comment type="similarity">
    <text evidence="1">Belongs to the ADIP family.</text>
</comment>
<feature type="coiled-coil region" evidence="3">
    <location>
        <begin position="88"/>
        <end position="189"/>
    </location>
</feature>
<feature type="compositionally biased region" description="Basic and acidic residues" evidence="4">
    <location>
        <begin position="443"/>
        <end position="452"/>
    </location>
</feature>
<sequence>MDVQSLLNANSTEDSLSALSTQLVSLGYLSRPLDLSTLFLAPPIPSNASSKALKKHHDLLILQARAREQIAKCLWGMLEQRQAERGTIEALLSREASAAEEAEREKNAADRARKELEVLGKELEAEKARAKDAEQKLKFEQERHRHAREELTKAKNALQFVKTQAQHDVKRREAEVQSLHQRLQKLTTAPASSASDSAFTRFVVLNGATSGSSSSPLTATFGGRASRLPARSPTPTSASSSSAAAALEAELDLLRTTLDDRLSECEHLADENKDLRTFVGEVEEWAEGVLETDEMLKLRKAGEDGDEIRGVLDTGDESFHIPSPHLALPVPTLTTALHRKLYAIRLGLSTLNSAASSAVSTLREELEGEIERDELPPEIEASMAIEKQKRQARKAGKTASPVETAVDAPAKTSSAPRPSAPSAHVAAFLSDLGLDTPVVEKSKSALKSEKVRSGSSKDPAADKARVRLSSDRRAEKEREVDVEMPPPPKPTRRTSSSRPATSDPIAPSSRSTTTNLTTTSGTSSALADILSLATSPPVSSEPLVSTKLAIPSKDKERPRTVLASSRLANADVRRPAGAEKEQDRVAAKKQALLERARSASGRSARS</sequence>
<dbReference type="AlphaFoldDB" id="A0A0K3C6E1"/>
<feature type="compositionally biased region" description="Basic and acidic residues" evidence="4">
    <location>
        <begin position="571"/>
        <end position="587"/>
    </location>
</feature>
<name>A0A0K3C6E1_RHOTO</name>
<feature type="compositionally biased region" description="Low complexity" evidence="4">
    <location>
        <begin position="408"/>
        <end position="421"/>
    </location>
</feature>
<feature type="region of interest" description="Disordered" evidence="4">
    <location>
        <begin position="443"/>
        <end position="587"/>
    </location>
</feature>
<accession>A0A0K3C6E1</accession>
<evidence type="ECO:0000256" key="1">
    <source>
        <dbReference type="ARBA" id="ARBA00009291"/>
    </source>
</evidence>
<dbReference type="STRING" id="5286.A0A0K3C6E1"/>
<feature type="compositionally biased region" description="Low complexity" evidence="4">
    <location>
        <begin position="493"/>
        <end position="524"/>
    </location>
</feature>
<feature type="compositionally biased region" description="Low complexity" evidence="4">
    <location>
        <begin position="228"/>
        <end position="243"/>
    </location>
</feature>
<dbReference type="InterPro" id="IPR021622">
    <property type="entry name" value="Afadin/alpha-actinin-bd"/>
</dbReference>
<dbReference type="Pfam" id="PF11559">
    <property type="entry name" value="ADIP"/>
    <property type="match status" value="1"/>
</dbReference>
<evidence type="ECO:0000256" key="3">
    <source>
        <dbReference type="SAM" id="Coils"/>
    </source>
</evidence>
<reference evidence="5 6" key="1">
    <citation type="submission" date="2015-07" db="EMBL/GenBank/DDBJ databases">
        <authorList>
            <person name="Cajimat M.N.B."/>
            <person name="Milazzo M.L."/>
            <person name="Fulhorst C.F."/>
        </authorList>
    </citation>
    <scope>NUCLEOTIDE SEQUENCE [LARGE SCALE GENOMIC DNA]</scope>
    <source>
        <strain evidence="5">Single colony</strain>
    </source>
</reference>
<evidence type="ECO:0000313" key="5">
    <source>
        <dbReference type="EMBL" id="CTR05239.1"/>
    </source>
</evidence>